<accession>A0A075MRE8</accession>
<keyword evidence="3" id="KW-1185">Reference proteome</keyword>
<protein>
    <submittedName>
        <fullName evidence="2">Putative transcriptional regulator</fullName>
    </submittedName>
</protein>
<dbReference type="Proteomes" id="UP000028194">
    <property type="component" value="Chromosome"/>
</dbReference>
<evidence type="ECO:0000259" key="1">
    <source>
        <dbReference type="Pfam" id="PF14947"/>
    </source>
</evidence>
<dbReference type="InterPro" id="IPR038723">
    <property type="entry name" value="ArnR1-like_HTH"/>
</dbReference>
<dbReference type="InterPro" id="IPR036388">
    <property type="entry name" value="WH-like_DNA-bd_sf"/>
</dbReference>
<dbReference type="InterPro" id="IPR036390">
    <property type="entry name" value="WH_DNA-bd_sf"/>
</dbReference>
<dbReference type="EMBL" id="CP007174">
    <property type="protein sequence ID" value="AIF84126.1"/>
    <property type="molecule type" value="Genomic_DNA"/>
</dbReference>
<organism evidence="2 3">
    <name type="scientific">Candidatus Nitrososphaera evergladensis SR1</name>
    <dbReference type="NCBI Taxonomy" id="1459636"/>
    <lineage>
        <taxon>Archaea</taxon>
        <taxon>Nitrososphaerota</taxon>
        <taxon>Nitrososphaeria</taxon>
        <taxon>Nitrososphaerales</taxon>
        <taxon>Nitrososphaeraceae</taxon>
        <taxon>Nitrososphaera</taxon>
    </lineage>
</organism>
<dbReference type="Pfam" id="PF14947">
    <property type="entry name" value="HTH_45"/>
    <property type="match status" value="1"/>
</dbReference>
<feature type="domain" description="ArnR1-like winged helix-turn-helix" evidence="1">
    <location>
        <begin position="2"/>
        <end position="86"/>
    </location>
</feature>
<dbReference type="KEGG" id="nev:NTE_02070"/>
<dbReference type="eggNOG" id="arCOG01055">
    <property type="taxonomic scope" value="Archaea"/>
</dbReference>
<dbReference type="AlphaFoldDB" id="A0A075MRE8"/>
<gene>
    <name evidence="2" type="ORF">NTE_02070</name>
</gene>
<dbReference type="HOGENOM" id="CLU_159725_0_1_2"/>
<evidence type="ECO:0000313" key="2">
    <source>
        <dbReference type="EMBL" id="AIF84126.1"/>
    </source>
</evidence>
<dbReference type="Gene3D" id="1.10.10.10">
    <property type="entry name" value="Winged helix-like DNA-binding domain superfamily/Winged helix DNA-binding domain"/>
    <property type="match status" value="1"/>
</dbReference>
<dbReference type="SUPFAM" id="SSF46785">
    <property type="entry name" value="Winged helix' DNA-binding domain"/>
    <property type="match status" value="1"/>
</dbReference>
<dbReference type="GeneID" id="41597805"/>
<dbReference type="OrthoDB" id="140255at2157"/>
<evidence type="ECO:0000313" key="3">
    <source>
        <dbReference type="Proteomes" id="UP000028194"/>
    </source>
</evidence>
<reference evidence="2 3" key="1">
    <citation type="journal article" date="2014" name="PLoS ONE">
        <title>Genome Sequence of Candidatus Nitrososphaera evergladensis from Group I.1b Enriched from Everglades Soil Reveals Novel Genomic Features of the Ammonia-Oxidizing Archaea.</title>
        <authorList>
            <person name="Zhalnina K.V."/>
            <person name="Dias R."/>
            <person name="Leonard M.T."/>
            <person name="Dorr de Quadros P."/>
            <person name="Camargo F.A."/>
            <person name="Drew J.C."/>
            <person name="Farmerie W.G."/>
            <person name="Daroub S.H."/>
            <person name="Triplett E.W."/>
        </authorList>
    </citation>
    <scope>NUCLEOTIDE SEQUENCE [LARGE SCALE GENOMIC DNA]</scope>
    <source>
        <strain evidence="2 3">SR1</strain>
    </source>
</reference>
<dbReference type="RefSeq" id="WP_158385340.1">
    <property type="nucleotide sequence ID" value="NZ_CP007174.1"/>
</dbReference>
<name>A0A075MRE8_9ARCH</name>
<proteinExistence type="predicted"/>
<sequence>MRGKVEITHDILQLCANEPKKRTHIMYKANLTYEQLNDYVSPLLSRGLLAKRHGHREPTDCDKVGGHAYYITTEMGRQVLQDLAKAVRHVNSLFNKPQAN</sequence>